<organism evidence="7 8">
    <name type="scientific">Arxiozyma heterogenica</name>
    <dbReference type="NCBI Taxonomy" id="278026"/>
    <lineage>
        <taxon>Eukaryota</taxon>
        <taxon>Fungi</taxon>
        <taxon>Dikarya</taxon>
        <taxon>Ascomycota</taxon>
        <taxon>Saccharomycotina</taxon>
        <taxon>Saccharomycetes</taxon>
        <taxon>Saccharomycetales</taxon>
        <taxon>Saccharomycetaceae</taxon>
        <taxon>Arxiozyma</taxon>
    </lineage>
</organism>
<dbReference type="AlphaFoldDB" id="A0AAN8A8V8"/>
<dbReference type="PANTHER" id="PTHR11129">
    <property type="entry name" value="PROTEIN FARNESYLTRANSFERASE ALPHA SUBUNIT/RAB GERANYLGERANYL TRANSFERASE ALPHA SUBUNIT"/>
    <property type="match status" value="1"/>
</dbReference>
<evidence type="ECO:0000256" key="4">
    <source>
        <dbReference type="ARBA" id="ARBA00022737"/>
    </source>
</evidence>
<evidence type="ECO:0000313" key="7">
    <source>
        <dbReference type="EMBL" id="KAK5780791.1"/>
    </source>
</evidence>
<dbReference type="SUPFAM" id="SSF48439">
    <property type="entry name" value="Protein prenylyltransferase"/>
    <property type="match status" value="1"/>
</dbReference>
<comment type="similarity">
    <text evidence="1 6">Belongs to the protein prenyltransferase subunit alpha family.</text>
</comment>
<evidence type="ECO:0000256" key="1">
    <source>
        <dbReference type="ARBA" id="ARBA00006734"/>
    </source>
</evidence>
<keyword evidence="3 6" id="KW-0808">Transferase</keyword>
<dbReference type="InterPro" id="IPR002088">
    <property type="entry name" value="Prenyl_trans_a"/>
</dbReference>
<dbReference type="PANTHER" id="PTHR11129:SF2">
    <property type="entry name" value="GERANYLGERANYL TRANSFERASE TYPE-2 SUBUNIT ALPHA"/>
    <property type="match status" value="1"/>
</dbReference>
<dbReference type="EC" id="2.5.1.60" evidence="6"/>
<gene>
    <name evidence="7" type="ORF">RI543_001916</name>
</gene>
<dbReference type="Gene3D" id="1.25.40.120">
    <property type="entry name" value="Protein prenylyltransferase"/>
    <property type="match status" value="1"/>
</dbReference>
<keyword evidence="4" id="KW-0677">Repeat</keyword>
<comment type="caution">
    <text evidence="7">The sequence shown here is derived from an EMBL/GenBank/DDBJ whole genome shotgun (WGS) entry which is preliminary data.</text>
</comment>
<dbReference type="PROSITE" id="PS51147">
    <property type="entry name" value="PFTA"/>
    <property type="match status" value="4"/>
</dbReference>
<sequence>MQHGIKRKQWTKELLRHKREEDKKKIETYRALVEQMLQFRDNNNYSVEAMRLTTKVLDINPEFNTAWNYRRDIITNIGNLIDEKFWQDELKFTMIQLKRFPKVYWIWNHRVWILNNIPINQLKMWQGELIVVNALLEMDARNFHGWHYRRVVISNIEKLTKNSLNKQEFEYVTSKINKNISNYSAWHQRVQLITNMLSNDQIADKYDFMNKEIEYITNAIFTDAEDQSVWFYIIWMIKFPIVKELLGQDGYSKFLKELRENAEMINMDELEFSGKDNFWCLKIILEIDMIQNSFDNLTDRSVFKGYLEKLIKLDPLRQNRYKYLLSKLS</sequence>
<dbReference type="Proteomes" id="UP001306508">
    <property type="component" value="Unassembled WGS sequence"/>
</dbReference>
<dbReference type="GO" id="GO:0004663">
    <property type="term" value="F:Rab geranylgeranyltransferase activity"/>
    <property type="evidence" value="ECO:0007669"/>
    <property type="project" value="UniProtKB-UniRule"/>
</dbReference>
<keyword evidence="8" id="KW-1185">Reference proteome</keyword>
<dbReference type="EMBL" id="JAWIZZ010000040">
    <property type="protein sequence ID" value="KAK5780791.1"/>
    <property type="molecule type" value="Genomic_DNA"/>
</dbReference>
<comment type="catalytic activity">
    <reaction evidence="5 6">
        <text>geranylgeranyl diphosphate + L-cysteinyl-[protein] = S-geranylgeranyl-L-cysteinyl-[protein] + diphosphate</text>
        <dbReference type="Rhea" id="RHEA:21240"/>
        <dbReference type="Rhea" id="RHEA-COMP:10131"/>
        <dbReference type="Rhea" id="RHEA-COMP:11537"/>
        <dbReference type="ChEBI" id="CHEBI:29950"/>
        <dbReference type="ChEBI" id="CHEBI:33019"/>
        <dbReference type="ChEBI" id="CHEBI:57533"/>
        <dbReference type="ChEBI" id="CHEBI:86021"/>
        <dbReference type="EC" id="2.5.1.60"/>
    </reaction>
</comment>
<proteinExistence type="inferred from homology"/>
<evidence type="ECO:0000256" key="6">
    <source>
        <dbReference type="RuleBase" id="RU367120"/>
    </source>
</evidence>
<dbReference type="GO" id="GO:0097354">
    <property type="term" value="P:prenylation"/>
    <property type="evidence" value="ECO:0007669"/>
    <property type="project" value="UniProtKB-UniRule"/>
</dbReference>
<evidence type="ECO:0000313" key="8">
    <source>
        <dbReference type="Proteomes" id="UP001306508"/>
    </source>
</evidence>
<accession>A0AAN8A8V8</accession>
<evidence type="ECO:0000256" key="2">
    <source>
        <dbReference type="ARBA" id="ARBA00022602"/>
    </source>
</evidence>
<evidence type="ECO:0000256" key="5">
    <source>
        <dbReference type="ARBA" id="ARBA00047658"/>
    </source>
</evidence>
<dbReference type="GO" id="GO:0005968">
    <property type="term" value="C:Rab-protein geranylgeranyltransferase complex"/>
    <property type="evidence" value="ECO:0007669"/>
    <property type="project" value="TreeGrafter"/>
</dbReference>
<dbReference type="Pfam" id="PF01239">
    <property type="entry name" value="PPTA"/>
    <property type="match status" value="5"/>
</dbReference>
<keyword evidence="2 6" id="KW-0637">Prenyltransferase</keyword>
<reference evidence="8" key="1">
    <citation type="submission" date="2023-07" db="EMBL/GenBank/DDBJ databases">
        <title>A draft genome of Kazachstania heterogenica Y-27499.</title>
        <authorList>
            <person name="Donic C."/>
            <person name="Kralova J.S."/>
            <person name="Fidel L."/>
            <person name="Ben-Dor S."/>
            <person name="Jung S."/>
        </authorList>
    </citation>
    <scope>NUCLEOTIDE SEQUENCE [LARGE SCALE GENOMIC DNA]</scope>
    <source>
        <strain evidence="8">Y27499</strain>
    </source>
</reference>
<comment type="function">
    <text evidence="6">Catalyzes the transfer of a geranyl-geranyl moiety from geranyl-geranyl pyrophosphate to cysteines occuring in specific C-terminal amino acid sequences.</text>
</comment>
<protein>
    <recommendedName>
        <fullName evidence="6">Geranylgeranyl transferase type-2 subunit alpha</fullName>
        <ecNumber evidence="6">2.5.1.60</ecNumber>
    </recommendedName>
    <alternativeName>
        <fullName evidence="6">Geranylgeranyl transferase type II subunit alpha</fullName>
    </alternativeName>
</protein>
<name>A0AAN8A8V8_9SACH</name>
<evidence type="ECO:0000256" key="3">
    <source>
        <dbReference type="ARBA" id="ARBA00022679"/>
    </source>
</evidence>